<evidence type="ECO:0008006" key="3">
    <source>
        <dbReference type="Google" id="ProtNLM"/>
    </source>
</evidence>
<keyword evidence="2" id="KW-1185">Reference proteome</keyword>
<reference evidence="2" key="1">
    <citation type="submission" date="2016-10" db="EMBL/GenBank/DDBJ databases">
        <authorList>
            <person name="Varghese N."/>
            <person name="Submissions S."/>
        </authorList>
    </citation>
    <scope>NUCLEOTIDE SEQUENCE [LARGE SCALE GENOMIC DNA]</scope>
    <source>
        <strain evidence="2">DSM 11706</strain>
    </source>
</reference>
<evidence type="ECO:0000313" key="1">
    <source>
        <dbReference type="EMBL" id="SFQ18485.1"/>
    </source>
</evidence>
<sequence>MTSTSFSITQSSAASGITSSLQAPMKEGQVVHGTIKKLYPNQTAEVQIGNQKVIAKLETPLKAGDSHFFQVEKSAPELQLKVVTGPLTQGNTLAQQGQQLLQAMNLPKTTEMQAAVQFFIKQQLPVSKDTLVQVEQLLKQMPKDVTLKVALEAIQKIVDMKLPLTFTMLQTVMSGKSTDGMLNILQNLQTQLKQDQTVMPGLKNNILQNIQKLAEPFNGPVAGAILGKQIENLQNQQSPLSSRLPILQTLKESNVLPATASISNPTPITGQPAIANSAGELLLKLEQASPIEKGQVLEQVRSWVSQQSSLTTTQKNEVIALLKNNSQPNQLQLVNNALTKVFAEQSQQAIFTKDLNGLTPKDHLVSLLGKGITEEAITQNLQNVTNISRNPANSNILTQTVIQAEQQVMQQLDGKAFEHAIKDVLRSLGFGYEAKLGNNSEEIRQLASQLKPQIVELMQNQTISTALRDSAETVLARMNGLQILSNENGPQHQLLMQVPLEFLGKKMDATLEWNGRMKEDGKIDSDFARIMFYLQLDTLKETVVDMQVQNRVVSITLYNNDKDLVPVVDKFKEILKQGLSSVGYQLSGVFVKSFEEQKITSAFMAKSKALDAQGVDIRI</sequence>
<accession>A0A1I5WFK7</accession>
<gene>
    <name evidence="1" type="ORF">SAMN05421670_1247</name>
</gene>
<proteinExistence type="predicted"/>
<dbReference type="OrthoDB" id="2351076at2"/>
<dbReference type="EMBL" id="FOXU01000001">
    <property type="protein sequence ID" value="SFQ18485.1"/>
    <property type="molecule type" value="Genomic_DNA"/>
</dbReference>
<name>A0A1I5WFK7_9BACI</name>
<protein>
    <recommendedName>
        <fullName evidence="3">Hook-length control protein FliK</fullName>
    </recommendedName>
</protein>
<dbReference type="AlphaFoldDB" id="A0A1I5WFK7"/>
<evidence type="ECO:0000313" key="2">
    <source>
        <dbReference type="Proteomes" id="UP000198734"/>
    </source>
</evidence>
<dbReference type="RefSeq" id="WP_093535184.1">
    <property type="nucleotide sequence ID" value="NZ_FOXU01000001.1"/>
</dbReference>
<dbReference type="STRING" id="126156.SAMN05421670_1247"/>
<organism evidence="1 2">
    <name type="scientific">Psychrobacillus psychrotolerans</name>
    <dbReference type="NCBI Taxonomy" id="126156"/>
    <lineage>
        <taxon>Bacteria</taxon>
        <taxon>Bacillati</taxon>
        <taxon>Bacillota</taxon>
        <taxon>Bacilli</taxon>
        <taxon>Bacillales</taxon>
        <taxon>Bacillaceae</taxon>
        <taxon>Psychrobacillus</taxon>
    </lineage>
</organism>
<dbReference type="Proteomes" id="UP000198734">
    <property type="component" value="Unassembled WGS sequence"/>
</dbReference>